<evidence type="ECO:0000313" key="3">
    <source>
        <dbReference type="Proteomes" id="UP000051086"/>
    </source>
</evidence>
<sequence>MGCAEGEFQPTDGFATFQSSVLPQLQDEQDYKIWNGLILKTEDGRQIRCVDVTLHLVEFGDNGTEAFVDALGVSEPSYETLFPQHVEAYENQFKA</sequence>
<dbReference type="Proteomes" id="UP000051887">
    <property type="component" value="Unassembled WGS sequence"/>
</dbReference>
<evidence type="ECO:0000313" key="2">
    <source>
        <dbReference type="EMBL" id="CUH72733.1"/>
    </source>
</evidence>
<gene>
    <name evidence="1" type="ORF">TL5118_00662</name>
    <name evidence="2" type="ORF">TL5120_02530</name>
</gene>
<dbReference type="Proteomes" id="UP000051086">
    <property type="component" value="Unassembled WGS sequence"/>
</dbReference>
<keyword evidence="3" id="KW-1185">Reference proteome</keyword>
<dbReference type="EMBL" id="CYSB01000009">
    <property type="protein sequence ID" value="CUH63896.1"/>
    <property type="molecule type" value="Genomic_DNA"/>
</dbReference>
<name>A0A0P1F7C5_9RHOB</name>
<evidence type="ECO:0000313" key="4">
    <source>
        <dbReference type="Proteomes" id="UP000051887"/>
    </source>
</evidence>
<organism evidence="2 4">
    <name type="scientific">Thalassovita autumnalis</name>
    <dbReference type="NCBI Taxonomy" id="2072972"/>
    <lineage>
        <taxon>Bacteria</taxon>
        <taxon>Pseudomonadati</taxon>
        <taxon>Pseudomonadota</taxon>
        <taxon>Alphaproteobacteria</taxon>
        <taxon>Rhodobacterales</taxon>
        <taxon>Roseobacteraceae</taxon>
        <taxon>Thalassovita</taxon>
    </lineage>
</organism>
<reference evidence="2 4" key="2">
    <citation type="submission" date="2015-09" db="EMBL/GenBank/DDBJ databases">
        <authorList>
            <consortium name="Swine Surveillance"/>
        </authorList>
    </citation>
    <scope>NUCLEOTIDE SEQUENCE [LARGE SCALE GENOMIC DNA]</scope>
    <source>
        <strain evidence="2 4">5120</strain>
    </source>
</reference>
<evidence type="ECO:0000313" key="1">
    <source>
        <dbReference type="EMBL" id="CUH63896.1"/>
    </source>
</evidence>
<protein>
    <submittedName>
        <fullName evidence="2">Uncharacterized protein</fullName>
    </submittedName>
</protein>
<proteinExistence type="predicted"/>
<dbReference type="AlphaFoldDB" id="A0A0P1F7C5"/>
<accession>A0A0P1F7C5</accession>
<reference evidence="1 3" key="1">
    <citation type="submission" date="2015-09" db="EMBL/GenBank/DDBJ databases">
        <authorList>
            <person name="Rodrigo-Torres L."/>
            <person name="Arahal D.R."/>
        </authorList>
    </citation>
    <scope>NUCLEOTIDE SEQUENCE [LARGE SCALE GENOMIC DNA]</scope>
    <source>
        <strain evidence="1 3">CECT 5118</strain>
    </source>
</reference>
<dbReference type="EMBL" id="CYSC01000034">
    <property type="protein sequence ID" value="CUH72733.1"/>
    <property type="molecule type" value="Genomic_DNA"/>
</dbReference>